<accession>A0A4Y7K7J1</accession>
<dbReference type="GO" id="GO:0005829">
    <property type="term" value="C:cytosol"/>
    <property type="evidence" value="ECO:0007669"/>
    <property type="project" value="TreeGrafter"/>
</dbReference>
<sequence length="302" mass="34473">MEFLDEESRPSRFMFQSKASTETEPENFKVNKTLAVSCIIISVILIITSIFVFESETLKFIVFWFSLSLIVGPFAPNSITAGDIRVGQGQILEPLNEEDEADQTGDKRRGFNRKQHQTVKKNDDLRDVNAKSSEKLKMNTNNTTDVVYEEKEWVEEDFEMLKKQILKHPVGEPKRWELITEAFQGRHGLESVIKMGKSLSERKVGNGDSFSQFLKQRKPLDKRLVEESNGDFELINDDRKENSNWTSAEDVALLNALKAFPKDVAMRWEKIAVAVPGKSKAVCMKRAKELKNDFRSSKTSGD</sequence>
<protein>
    <recommendedName>
        <fullName evidence="3">Myb-like domain-containing protein</fullName>
    </recommendedName>
</protein>
<evidence type="ECO:0000259" key="3">
    <source>
        <dbReference type="PROSITE" id="PS50090"/>
    </source>
</evidence>
<dbReference type="PANTHER" id="PTHR43999">
    <property type="entry name" value="DNAJ HOMOLOG SUBFAMILY C MEMBER 2"/>
    <property type="match status" value="1"/>
</dbReference>
<evidence type="ECO:0000256" key="2">
    <source>
        <dbReference type="SAM" id="Phobius"/>
    </source>
</evidence>
<feature type="compositionally biased region" description="Basic residues" evidence="1">
    <location>
        <begin position="110"/>
        <end position="119"/>
    </location>
</feature>
<proteinExistence type="predicted"/>
<dbReference type="SUPFAM" id="SSF46689">
    <property type="entry name" value="Homeodomain-like"/>
    <property type="match status" value="1"/>
</dbReference>
<dbReference type="SMART" id="SM00717">
    <property type="entry name" value="SANT"/>
    <property type="match status" value="2"/>
</dbReference>
<evidence type="ECO:0000313" key="4">
    <source>
        <dbReference type="EMBL" id="RZC69313.1"/>
    </source>
</evidence>
<dbReference type="GO" id="GO:0030544">
    <property type="term" value="F:Hsp70 protein binding"/>
    <property type="evidence" value="ECO:0007669"/>
    <property type="project" value="InterPro"/>
</dbReference>
<dbReference type="PROSITE" id="PS50090">
    <property type="entry name" value="MYB_LIKE"/>
    <property type="match status" value="1"/>
</dbReference>
<dbReference type="Proteomes" id="UP000316621">
    <property type="component" value="Chromosome 7"/>
</dbReference>
<feature type="transmembrane region" description="Helical" evidence="2">
    <location>
        <begin position="60"/>
        <end position="76"/>
    </location>
</feature>
<reference evidence="4 5" key="1">
    <citation type="journal article" date="2018" name="Science">
        <title>The opium poppy genome and morphinan production.</title>
        <authorList>
            <person name="Guo L."/>
            <person name="Winzer T."/>
            <person name="Yang X."/>
            <person name="Li Y."/>
            <person name="Ning Z."/>
            <person name="He Z."/>
            <person name="Teodor R."/>
            <person name="Lu Y."/>
            <person name="Bowser T.A."/>
            <person name="Graham I.A."/>
            <person name="Ye K."/>
        </authorList>
    </citation>
    <scope>NUCLEOTIDE SEQUENCE [LARGE SCALE GENOMIC DNA]</scope>
    <source>
        <strain evidence="5">cv. HN1</strain>
        <tissue evidence="4">Leaves</tissue>
    </source>
</reference>
<dbReference type="GO" id="GO:0006450">
    <property type="term" value="P:regulation of translational fidelity"/>
    <property type="evidence" value="ECO:0007669"/>
    <property type="project" value="InterPro"/>
</dbReference>
<dbReference type="InterPro" id="IPR044634">
    <property type="entry name" value="Zuotin/DnaJC2"/>
</dbReference>
<dbReference type="CDD" id="cd00167">
    <property type="entry name" value="SANT"/>
    <property type="match status" value="1"/>
</dbReference>
<dbReference type="Pfam" id="PF00249">
    <property type="entry name" value="Myb_DNA-binding"/>
    <property type="match status" value="1"/>
</dbReference>
<dbReference type="InterPro" id="IPR001005">
    <property type="entry name" value="SANT/Myb"/>
</dbReference>
<dbReference type="STRING" id="3469.A0A4Y7K7J1"/>
<feature type="transmembrane region" description="Helical" evidence="2">
    <location>
        <begin position="34"/>
        <end position="53"/>
    </location>
</feature>
<keyword evidence="2" id="KW-0812">Transmembrane</keyword>
<dbReference type="Gramene" id="RZC69313">
    <property type="protein sequence ID" value="RZC69313"/>
    <property type="gene ID" value="C5167_032427"/>
</dbReference>
<organism evidence="4 5">
    <name type="scientific">Papaver somniferum</name>
    <name type="common">Opium poppy</name>
    <dbReference type="NCBI Taxonomy" id="3469"/>
    <lineage>
        <taxon>Eukaryota</taxon>
        <taxon>Viridiplantae</taxon>
        <taxon>Streptophyta</taxon>
        <taxon>Embryophyta</taxon>
        <taxon>Tracheophyta</taxon>
        <taxon>Spermatophyta</taxon>
        <taxon>Magnoliopsida</taxon>
        <taxon>Ranunculales</taxon>
        <taxon>Papaveraceae</taxon>
        <taxon>Papaveroideae</taxon>
        <taxon>Papaver</taxon>
    </lineage>
</organism>
<feature type="domain" description="Myb-like" evidence="3">
    <location>
        <begin position="237"/>
        <end position="291"/>
    </location>
</feature>
<gene>
    <name evidence="4" type="ORF">C5167_032427</name>
</gene>
<dbReference type="PANTHER" id="PTHR43999:SF3">
    <property type="entry name" value="TRANSCRIPTION FACTOR MAMYB"/>
    <property type="match status" value="1"/>
</dbReference>
<dbReference type="OrthoDB" id="10250354at2759"/>
<keyword evidence="2" id="KW-0472">Membrane</keyword>
<dbReference type="Gene3D" id="1.10.10.60">
    <property type="entry name" value="Homeodomain-like"/>
    <property type="match status" value="2"/>
</dbReference>
<dbReference type="GO" id="GO:0048767">
    <property type="term" value="P:root hair elongation"/>
    <property type="evidence" value="ECO:0007669"/>
    <property type="project" value="EnsemblPlants"/>
</dbReference>
<evidence type="ECO:0000256" key="1">
    <source>
        <dbReference type="SAM" id="MobiDB-lite"/>
    </source>
</evidence>
<dbReference type="GO" id="GO:0005783">
    <property type="term" value="C:endoplasmic reticulum"/>
    <property type="evidence" value="ECO:0007669"/>
    <property type="project" value="EnsemblPlants"/>
</dbReference>
<dbReference type="OMA" id="AMRWERI"/>
<dbReference type="FunFam" id="1.10.10.60:FF:000416">
    <property type="entry name" value="Myb family transcription factor"/>
    <property type="match status" value="1"/>
</dbReference>
<feature type="region of interest" description="Disordered" evidence="1">
    <location>
        <begin position="95"/>
        <end position="120"/>
    </location>
</feature>
<dbReference type="AlphaFoldDB" id="A0A4Y7K7J1"/>
<keyword evidence="2" id="KW-1133">Transmembrane helix</keyword>
<dbReference type="GO" id="GO:0043022">
    <property type="term" value="F:ribosome binding"/>
    <property type="evidence" value="ECO:0007669"/>
    <property type="project" value="InterPro"/>
</dbReference>
<dbReference type="InterPro" id="IPR009057">
    <property type="entry name" value="Homeodomain-like_sf"/>
</dbReference>
<keyword evidence="5" id="KW-1185">Reference proteome</keyword>
<dbReference type="GO" id="GO:0051083">
    <property type="term" value="P:'de novo' cotranslational protein folding"/>
    <property type="evidence" value="ECO:0007669"/>
    <property type="project" value="InterPro"/>
</dbReference>
<name>A0A4Y7K7J1_PAPSO</name>
<dbReference type="Pfam" id="PF23082">
    <property type="entry name" value="Myb_DNA-binding_2"/>
    <property type="match status" value="1"/>
</dbReference>
<dbReference type="EMBL" id="CM010721">
    <property type="protein sequence ID" value="RZC69313.1"/>
    <property type="molecule type" value="Genomic_DNA"/>
</dbReference>
<evidence type="ECO:0000313" key="5">
    <source>
        <dbReference type="Proteomes" id="UP000316621"/>
    </source>
</evidence>